<organism evidence="1 2">
    <name type="scientific">Pluteus cervinus</name>
    <dbReference type="NCBI Taxonomy" id="181527"/>
    <lineage>
        <taxon>Eukaryota</taxon>
        <taxon>Fungi</taxon>
        <taxon>Dikarya</taxon>
        <taxon>Basidiomycota</taxon>
        <taxon>Agaricomycotina</taxon>
        <taxon>Agaricomycetes</taxon>
        <taxon>Agaricomycetidae</taxon>
        <taxon>Agaricales</taxon>
        <taxon>Pluteineae</taxon>
        <taxon>Pluteaceae</taxon>
        <taxon>Pluteus</taxon>
    </lineage>
</organism>
<protein>
    <submittedName>
        <fullName evidence="1">Uncharacterized protein</fullName>
    </submittedName>
</protein>
<dbReference type="Proteomes" id="UP000308600">
    <property type="component" value="Unassembled WGS sequence"/>
</dbReference>
<reference evidence="1 2" key="1">
    <citation type="journal article" date="2019" name="Nat. Ecol. Evol.">
        <title>Megaphylogeny resolves global patterns of mushroom evolution.</title>
        <authorList>
            <person name="Varga T."/>
            <person name="Krizsan K."/>
            <person name="Foldi C."/>
            <person name="Dima B."/>
            <person name="Sanchez-Garcia M."/>
            <person name="Sanchez-Ramirez S."/>
            <person name="Szollosi G.J."/>
            <person name="Szarkandi J.G."/>
            <person name="Papp V."/>
            <person name="Albert L."/>
            <person name="Andreopoulos W."/>
            <person name="Angelini C."/>
            <person name="Antonin V."/>
            <person name="Barry K.W."/>
            <person name="Bougher N.L."/>
            <person name="Buchanan P."/>
            <person name="Buyck B."/>
            <person name="Bense V."/>
            <person name="Catcheside P."/>
            <person name="Chovatia M."/>
            <person name="Cooper J."/>
            <person name="Damon W."/>
            <person name="Desjardin D."/>
            <person name="Finy P."/>
            <person name="Geml J."/>
            <person name="Haridas S."/>
            <person name="Hughes K."/>
            <person name="Justo A."/>
            <person name="Karasinski D."/>
            <person name="Kautmanova I."/>
            <person name="Kiss B."/>
            <person name="Kocsube S."/>
            <person name="Kotiranta H."/>
            <person name="LaButti K.M."/>
            <person name="Lechner B.E."/>
            <person name="Liimatainen K."/>
            <person name="Lipzen A."/>
            <person name="Lukacs Z."/>
            <person name="Mihaltcheva S."/>
            <person name="Morgado L.N."/>
            <person name="Niskanen T."/>
            <person name="Noordeloos M.E."/>
            <person name="Ohm R.A."/>
            <person name="Ortiz-Santana B."/>
            <person name="Ovrebo C."/>
            <person name="Racz N."/>
            <person name="Riley R."/>
            <person name="Savchenko A."/>
            <person name="Shiryaev A."/>
            <person name="Soop K."/>
            <person name="Spirin V."/>
            <person name="Szebenyi C."/>
            <person name="Tomsovsky M."/>
            <person name="Tulloss R.E."/>
            <person name="Uehling J."/>
            <person name="Grigoriev I.V."/>
            <person name="Vagvolgyi C."/>
            <person name="Papp T."/>
            <person name="Martin F.M."/>
            <person name="Miettinen O."/>
            <person name="Hibbett D.S."/>
            <person name="Nagy L.G."/>
        </authorList>
    </citation>
    <scope>NUCLEOTIDE SEQUENCE [LARGE SCALE GENOMIC DNA]</scope>
    <source>
        <strain evidence="1 2">NL-1719</strain>
    </source>
</reference>
<accession>A0ACD2ZWT8</accession>
<name>A0ACD2ZWT8_9AGAR</name>
<feature type="non-terminal residue" evidence="1">
    <location>
        <position position="107"/>
    </location>
</feature>
<gene>
    <name evidence="1" type="ORF">BDN72DRAFT_744068</name>
</gene>
<keyword evidence="2" id="KW-1185">Reference proteome</keyword>
<evidence type="ECO:0000313" key="2">
    <source>
        <dbReference type="Proteomes" id="UP000308600"/>
    </source>
</evidence>
<feature type="non-terminal residue" evidence="1">
    <location>
        <position position="1"/>
    </location>
</feature>
<proteinExistence type="predicted"/>
<sequence>PNLSTFVRFSIDPIATVEGMDDPELQRTARELKPKNYIGYVHKTCSWDTSQPYVVIELIIIGRGLAEPVEEKGIEPYMCLPIFPETNHPTGREPLRTSPSFPFHNCY</sequence>
<evidence type="ECO:0000313" key="1">
    <source>
        <dbReference type="EMBL" id="TFK57811.1"/>
    </source>
</evidence>
<dbReference type="EMBL" id="ML210029">
    <property type="protein sequence ID" value="TFK57811.1"/>
    <property type="molecule type" value="Genomic_DNA"/>
</dbReference>